<gene>
    <name evidence="2" type="ORF">N1851_015636</name>
</gene>
<protein>
    <submittedName>
        <fullName evidence="2">Uncharacterized protein</fullName>
    </submittedName>
</protein>
<sequence length="379" mass="41959">MEEELQELRALVAQLKVDNERLRQEQAPVGPAPSATLSTSSAVPNASAPAAERLVFVPRDRKCPMFRGRSGIALVEWVEEVQACVRARHLSLADQAFFLFDHLEGEAREEIKYRPSVERGDPARIIAILQELYGCSESYVALQEAFFSRKQHEGETLLEFSLALMSLMERVPGVMGMNVIRKCYQELFVQHGLALFELSSVTQAPRPVTQALQKCHQVTTQTPPDLMGKVNVVSLPTGDTEVPSIIATVASQTALPTVQDQMEGLDLSSLSLEEQGQSWAGPKMCVGPDGQSTPGANQNVKKEKARKESPQLSARLDRLRSWKELERYGTTEISTSNCRCCRPVVAVLVIWWWHPPVLSCCVLGSGFFFTESVSVTCAR</sequence>
<keyword evidence="3" id="KW-1185">Reference proteome</keyword>
<dbReference type="AlphaFoldDB" id="A0AA47MRS2"/>
<evidence type="ECO:0000313" key="3">
    <source>
        <dbReference type="Proteomes" id="UP001174136"/>
    </source>
</evidence>
<dbReference type="EMBL" id="JAOPHQ010002855">
    <property type="protein sequence ID" value="KAK0145448.1"/>
    <property type="molecule type" value="Genomic_DNA"/>
</dbReference>
<feature type="region of interest" description="Disordered" evidence="1">
    <location>
        <begin position="288"/>
        <end position="310"/>
    </location>
</feature>
<feature type="compositionally biased region" description="Polar residues" evidence="1">
    <location>
        <begin position="290"/>
        <end position="299"/>
    </location>
</feature>
<dbReference type="Proteomes" id="UP001174136">
    <property type="component" value="Unassembled WGS sequence"/>
</dbReference>
<accession>A0AA47MRS2</accession>
<organism evidence="2 3">
    <name type="scientific">Merluccius polli</name>
    <name type="common">Benguela hake</name>
    <name type="synonym">Merluccius cadenati</name>
    <dbReference type="NCBI Taxonomy" id="89951"/>
    <lineage>
        <taxon>Eukaryota</taxon>
        <taxon>Metazoa</taxon>
        <taxon>Chordata</taxon>
        <taxon>Craniata</taxon>
        <taxon>Vertebrata</taxon>
        <taxon>Euteleostomi</taxon>
        <taxon>Actinopterygii</taxon>
        <taxon>Neopterygii</taxon>
        <taxon>Teleostei</taxon>
        <taxon>Neoteleostei</taxon>
        <taxon>Acanthomorphata</taxon>
        <taxon>Zeiogadaria</taxon>
        <taxon>Gadariae</taxon>
        <taxon>Gadiformes</taxon>
        <taxon>Gadoidei</taxon>
        <taxon>Merlucciidae</taxon>
        <taxon>Merluccius</taxon>
    </lineage>
</organism>
<reference evidence="2" key="1">
    <citation type="journal article" date="2023" name="Front. Mar. Sci.">
        <title>A new Merluccius polli reference genome to investigate the effects of global change in West African waters.</title>
        <authorList>
            <person name="Mateo J.L."/>
            <person name="Blanco-Fernandez C."/>
            <person name="Garcia-Vazquez E."/>
            <person name="Machado-Schiaffino G."/>
        </authorList>
    </citation>
    <scope>NUCLEOTIDE SEQUENCE</scope>
    <source>
        <strain evidence="2">C29</strain>
        <tissue evidence="2">Fin</tissue>
    </source>
</reference>
<comment type="caution">
    <text evidence="2">The sequence shown here is derived from an EMBL/GenBank/DDBJ whole genome shotgun (WGS) entry which is preliminary data.</text>
</comment>
<feature type="compositionally biased region" description="Basic and acidic residues" evidence="1">
    <location>
        <begin position="300"/>
        <end position="310"/>
    </location>
</feature>
<proteinExistence type="predicted"/>
<evidence type="ECO:0000313" key="2">
    <source>
        <dbReference type="EMBL" id="KAK0145448.1"/>
    </source>
</evidence>
<evidence type="ECO:0000256" key="1">
    <source>
        <dbReference type="SAM" id="MobiDB-lite"/>
    </source>
</evidence>
<feature type="compositionally biased region" description="Low complexity" evidence="1">
    <location>
        <begin position="32"/>
        <end position="43"/>
    </location>
</feature>
<name>A0AA47MRS2_MERPO</name>
<feature type="region of interest" description="Disordered" evidence="1">
    <location>
        <begin position="22"/>
        <end position="43"/>
    </location>
</feature>